<dbReference type="GO" id="GO:0003677">
    <property type="term" value="F:DNA binding"/>
    <property type="evidence" value="ECO:0007669"/>
    <property type="project" value="UniProtKB-KW"/>
</dbReference>
<proteinExistence type="predicted"/>
<gene>
    <name evidence="6" type="ORF">HUG17_4303</name>
</gene>
<keyword evidence="3" id="KW-0539">Nucleus</keyword>
<dbReference type="PROSITE" id="PS51253">
    <property type="entry name" value="HTH_CENPB"/>
    <property type="match status" value="1"/>
</dbReference>
<evidence type="ECO:0000256" key="2">
    <source>
        <dbReference type="ARBA" id="ARBA00023125"/>
    </source>
</evidence>
<name>A0A9D4SGA0_DERFA</name>
<comment type="subcellular location">
    <subcellularLocation>
        <location evidence="1">Nucleus</location>
    </subcellularLocation>
</comment>
<comment type="caution">
    <text evidence="6">The sequence shown here is derived from an EMBL/GenBank/DDBJ whole genome shotgun (WGS) entry which is preliminary data.</text>
</comment>
<feature type="region of interest" description="Disordered" evidence="4">
    <location>
        <begin position="346"/>
        <end position="380"/>
    </location>
</feature>
<feature type="region of interest" description="Disordered" evidence="4">
    <location>
        <begin position="256"/>
        <end position="277"/>
    </location>
</feature>
<dbReference type="AlphaFoldDB" id="A0A9D4SGA0"/>
<organism evidence="6">
    <name type="scientific">Dermatophagoides farinae</name>
    <name type="common">American house dust mite</name>
    <dbReference type="NCBI Taxonomy" id="6954"/>
    <lineage>
        <taxon>Eukaryota</taxon>
        <taxon>Metazoa</taxon>
        <taxon>Ecdysozoa</taxon>
        <taxon>Arthropoda</taxon>
        <taxon>Chelicerata</taxon>
        <taxon>Arachnida</taxon>
        <taxon>Acari</taxon>
        <taxon>Acariformes</taxon>
        <taxon>Sarcoptiformes</taxon>
        <taxon>Astigmata</taxon>
        <taxon>Psoroptidia</taxon>
        <taxon>Analgoidea</taxon>
        <taxon>Pyroglyphidae</taxon>
        <taxon>Dermatophagoidinae</taxon>
        <taxon>Dermatophagoides</taxon>
    </lineage>
</organism>
<reference evidence="6" key="2">
    <citation type="journal article" date="2021" name="World Allergy Organ. J.">
        <title>Chromosome-level assembly of Dermatophagoides farinae genome and transcriptome reveals two novel allergens Der f 37 and Der f 39.</title>
        <authorList>
            <person name="Chen J."/>
            <person name="Cai Z."/>
            <person name="Fan D."/>
            <person name="Hu J."/>
            <person name="Hou Y."/>
            <person name="He Y."/>
            <person name="Zhang Z."/>
            <person name="Zhao Z."/>
            <person name="Gao P."/>
            <person name="Hu W."/>
            <person name="Sun J."/>
            <person name="Li J."/>
            <person name="Ji K."/>
        </authorList>
    </citation>
    <scope>NUCLEOTIDE SEQUENCE</scope>
    <source>
        <strain evidence="6">JKM2019</strain>
    </source>
</reference>
<dbReference type="InterPro" id="IPR006600">
    <property type="entry name" value="HTH_CenpB_DNA-bd_dom"/>
</dbReference>
<reference evidence="6" key="1">
    <citation type="submission" date="2020-06" db="EMBL/GenBank/DDBJ databases">
        <authorList>
            <person name="Ji K."/>
            <person name="Li J."/>
        </authorList>
    </citation>
    <scope>NUCLEOTIDE SEQUENCE</scope>
    <source>
        <strain evidence="6">JKM2019</strain>
        <tissue evidence="6">Whole body</tissue>
    </source>
</reference>
<sequence length="380" mass="44542">MKPKTMITKRKNRKNITLGLKLEIIKRLEKGESNSSICHEYNLPSSTVSTIRSKKEQIKAFCKNSAIVQNQYYQISYARNNNQNNFIDEIELSLYNWIKHRNYSIDTIRYSQVRDKALKLFENAKRQQQETMTTFNGGNYDNNNNNNGIEKMEFKPSHSWFERFRKRFCFENIDQTNVNVNNDNDDDDNNSSTITTFVNGNDNQSNDLFENCFAEHPIQFQQQTAIMSKNNFENDIMELFWGKLVTSIFVNEKINSNNSSGNGGSSGNQQQQQQQSINRLDAQSLAIVFKLSEAIINILESRDNDLKRFLGFKQNLAHILHPYREIYNQKLSLIKDSLKNLHQHQMVTPQSRRRQQRQQQQYQNNYWPPSTFDNGGDNVE</sequence>
<evidence type="ECO:0000256" key="4">
    <source>
        <dbReference type="SAM" id="MobiDB-lite"/>
    </source>
</evidence>
<dbReference type="SMART" id="SM00674">
    <property type="entry name" value="CENPB"/>
    <property type="match status" value="1"/>
</dbReference>
<dbReference type="Pfam" id="PF04218">
    <property type="entry name" value="CENP-B_N"/>
    <property type="match status" value="1"/>
</dbReference>
<keyword evidence="2" id="KW-0238">DNA-binding</keyword>
<evidence type="ECO:0000259" key="5">
    <source>
        <dbReference type="PROSITE" id="PS51253"/>
    </source>
</evidence>
<dbReference type="EMBL" id="SDOV01000004">
    <property type="protein sequence ID" value="KAH7641259.1"/>
    <property type="molecule type" value="Genomic_DNA"/>
</dbReference>
<evidence type="ECO:0000256" key="3">
    <source>
        <dbReference type="ARBA" id="ARBA00023242"/>
    </source>
</evidence>
<feature type="compositionally biased region" description="Low complexity" evidence="4">
    <location>
        <begin position="267"/>
        <end position="276"/>
    </location>
</feature>
<evidence type="ECO:0000313" key="6">
    <source>
        <dbReference type="EMBL" id="KAH7641259.1"/>
    </source>
</evidence>
<feature type="compositionally biased region" description="Polar residues" evidence="4">
    <location>
        <begin position="364"/>
        <end position="373"/>
    </location>
</feature>
<protein>
    <recommendedName>
        <fullName evidence="5">HTH CENPB-type domain-containing protein</fullName>
    </recommendedName>
</protein>
<dbReference type="SUPFAM" id="SSF46689">
    <property type="entry name" value="Homeodomain-like"/>
    <property type="match status" value="1"/>
</dbReference>
<accession>A0A9D4SGA0</accession>
<evidence type="ECO:0000256" key="1">
    <source>
        <dbReference type="ARBA" id="ARBA00004123"/>
    </source>
</evidence>
<dbReference type="InterPro" id="IPR007889">
    <property type="entry name" value="HTH_Psq"/>
</dbReference>
<dbReference type="Gene3D" id="1.10.10.60">
    <property type="entry name" value="Homeodomain-like"/>
    <property type="match status" value="2"/>
</dbReference>
<dbReference type="GO" id="GO:0005634">
    <property type="term" value="C:nucleus"/>
    <property type="evidence" value="ECO:0007669"/>
    <property type="project" value="UniProtKB-SubCell"/>
</dbReference>
<dbReference type="InterPro" id="IPR009057">
    <property type="entry name" value="Homeodomain-like_sf"/>
</dbReference>
<feature type="domain" description="HTH CENPB-type" evidence="5">
    <location>
        <begin position="78"/>
        <end position="174"/>
    </location>
</feature>
<dbReference type="Proteomes" id="UP000828236">
    <property type="component" value="Unassembled WGS sequence"/>
</dbReference>